<dbReference type="GO" id="GO:0005737">
    <property type="term" value="C:cytoplasm"/>
    <property type="evidence" value="ECO:0007669"/>
    <property type="project" value="UniProtKB-SubCell"/>
</dbReference>
<dbReference type="InterPro" id="IPR044068">
    <property type="entry name" value="CB"/>
</dbReference>
<dbReference type="InterPro" id="IPR010998">
    <property type="entry name" value="Integrase_recombinase_N"/>
</dbReference>
<dbReference type="GO" id="GO:0051301">
    <property type="term" value="P:cell division"/>
    <property type="evidence" value="ECO:0007669"/>
    <property type="project" value="UniProtKB-KW"/>
</dbReference>
<evidence type="ECO:0000313" key="13">
    <source>
        <dbReference type="EMBL" id="SHI29772.1"/>
    </source>
</evidence>
<evidence type="ECO:0000256" key="7">
    <source>
        <dbReference type="ARBA" id="ARBA00023172"/>
    </source>
</evidence>
<evidence type="ECO:0000256" key="1">
    <source>
        <dbReference type="ARBA" id="ARBA00004496"/>
    </source>
</evidence>
<evidence type="ECO:0000259" key="11">
    <source>
        <dbReference type="PROSITE" id="PS51898"/>
    </source>
</evidence>
<organism evidence="13 14">
    <name type="scientific">Wenxinia saemankumensis</name>
    <dbReference type="NCBI Taxonomy" id="1447782"/>
    <lineage>
        <taxon>Bacteria</taxon>
        <taxon>Pseudomonadati</taxon>
        <taxon>Pseudomonadota</taxon>
        <taxon>Alphaproteobacteria</taxon>
        <taxon>Rhodobacterales</taxon>
        <taxon>Roseobacteraceae</taxon>
        <taxon>Wenxinia</taxon>
    </lineage>
</organism>
<dbReference type="Gene3D" id="1.10.443.10">
    <property type="entry name" value="Intergrase catalytic core"/>
    <property type="match status" value="1"/>
</dbReference>
<dbReference type="AlphaFoldDB" id="A0A1M5ZZV4"/>
<comment type="function">
    <text evidence="9">Site-specific tyrosine recombinase, which acts by catalyzing the cutting and rejoining of the recombining DNA molecules. The XerC-XerD complex is essential to convert dimers of the bacterial chromosome into monomers to permit their segregation at cell division. It also contributes to the segregational stability of plasmids.</text>
</comment>
<keyword evidence="5 9" id="KW-0229">DNA integration</keyword>
<dbReference type="PANTHER" id="PTHR30349">
    <property type="entry name" value="PHAGE INTEGRASE-RELATED"/>
    <property type="match status" value="1"/>
</dbReference>
<dbReference type="STRING" id="1447782.SAMN05444417_0114"/>
<evidence type="ECO:0000259" key="12">
    <source>
        <dbReference type="PROSITE" id="PS51900"/>
    </source>
</evidence>
<dbReference type="HAMAP" id="MF_01808">
    <property type="entry name" value="Recomb_XerC_XerD"/>
    <property type="match status" value="1"/>
</dbReference>
<keyword evidence="3 9" id="KW-0132">Cell division</keyword>
<comment type="subcellular location">
    <subcellularLocation>
        <location evidence="1 9">Cytoplasm</location>
    </subcellularLocation>
</comment>
<feature type="domain" description="Core-binding (CB)" evidence="12">
    <location>
        <begin position="41"/>
        <end position="126"/>
    </location>
</feature>
<dbReference type="GO" id="GO:0006313">
    <property type="term" value="P:DNA transposition"/>
    <property type="evidence" value="ECO:0007669"/>
    <property type="project" value="UniProtKB-UniRule"/>
</dbReference>
<dbReference type="GO" id="GO:0007059">
    <property type="term" value="P:chromosome segregation"/>
    <property type="evidence" value="ECO:0007669"/>
    <property type="project" value="UniProtKB-UniRule"/>
</dbReference>
<dbReference type="EMBL" id="FQYO01000001">
    <property type="protein sequence ID" value="SHI29772.1"/>
    <property type="molecule type" value="Genomic_DNA"/>
</dbReference>
<dbReference type="Proteomes" id="UP000184292">
    <property type="component" value="Unassembled WGS sequence"/>
</dbReference>
<dbReference type="InterPro" id="IPR004107">
    <property type="entry name" value="Integrase_SAM-like_N"/>
</dbReference>
<feature type="compositionally biased region" description="Basic and acidic residues" evidence="10">
    <location>
        <begin position="15"/>
        <end position="28"/>
    </location>
</feature>
<feature type="domain" description="Tyr recombinase" evidence="11">
    <location>
        <begin position="147"/>
        <end position="336"/>
    </location>
</feature>
<dbReference type="NCBIfam" id="NF001399">
    <property type="entry name" value="PRK00283.1"/>
    <property type="match status" value="1"/>
</dbReference>
<feature type="region of interest" description="Disordered" evidence="10">
    <location>
        <begin position="15"/>
        <end position="38"/>
    </location>
</feature>
<protein>
    <recommendedName>
        <fullName evidence="9">Tyrosine recombinase XerC</fullName>
    </recommendedName>
</protein>
<dbReference type="PROSITE" id="PS51898">
    <property type="entry name" value="TYR_RECOMBINASE"/>
    <property type="match status" value="1"/>
</dbReference>
<evidence type="ECO:0000256" key="5">
    <source>
        <dbReference type="ARBA" id="ARBA00022908"/>
    </source>
</evidence>
<dbReference type="GO" id="GO:0009037">
    <property type="term" value="F:tyrosine-based site-specific recombinase activity"/>
    <property type="evidence" value="ECO:0007669"/>
    <property type="project" value="UniProtKB-UniRule"/>
</dbReference>
<comment type="similarity">
    <text evidence="9">Belongs to the 'phage' integrase family. XerC subfamily.</text>
</comment>
<evidence type="ECO:0000256" key="2">
    <source>
        <dbReference type="ARBA" id="ARBA00022490"/>
    </source>
</evidence>
<dbReference type="InterPro" id="IPR002104">
    <property type="entry name" value="Integrase_catalytic"/>
</dbReference>
<evidence type="ECO:0000256" key="3">
    <source>
        <dbReference type="ARBA" id="ARBA00022618"/>
    </source>
</evidence>
<feature type="active site" evidence="9">
    <location>
        <position position="210"/>
    </location>
</feature>
<dbReference type="InterPro" id="IPR011010">
    <property type="entry name" value="DNA_brk_join_enz"/>
</dbReference>
<dbReference type="GO" id="GO:0003677">
    <property type="term" value="F:DNA binding"/>
    <property type="evidence" value="ECO:0007669"/>
    <property type="project" value="UniProtKB-UniRule"/>
</dbReference>
<dbReference type="PANTHER" id="PTHR30349:SF90">
    <property type="entry name" value="TYROSINE RECOMBINASE XERD"/>
    <property type="match status" value="1"/>
</dbReference>
<keyword evidence="2 9" id="KW-0963">Cytoplasm</keyword>
<feature type="active site" evidence="9">
    <location>
        <position position="291"/>
    </location>
</feature>
<reference evidence="13 14" key="1">
    <citation type="submission" date="2016-11" db="EMBL/GenBank/DDBJ databases">
        <authorList>
            <person name="Jaros S."/>
            <person name="Januszkiewicz K."/>
            <person name="Wedrychowicz H."/>
        </authorList>
    </citation>
    <scope>NUCLEOTIDE SEQUENCE [LARGE SCALE GENOMIC DNA]</scope>
    <source>
        <strain evidence="13 14">DSM 100565</strain>
    </source>
</reference>
<keyword evidence="4 9" id="KW-0159">Chromosome partition</keyword>
<keyword evidence="7 9" id="KW-0233">DNA recombination</keyword>
<dbReference type="Pfam" id="PF00589">
    <property type="entry name" value="Phage_integrase"/>
    <property type="match status" value="1"/>
</dbReference>
<dbReference type="InterPro" id="IPR013762">
    <property type="entry name" value="Integrase-like_cat_sf"/>
</dbReference>
<dbReference type="InterPro" id="IPR050090">
    <property type="entry name" value="Tyrosine_recombinase_XerCD"/>
</dbReference>
<dbReference type="InterPro" id="IPR023009">
    <property type="entry name" value="Tyrosine_recombinase_XerC/XerD"/>
</dbReference>
<gene>
    <name evidence="9" type="primary">xerC</name>
    <name evidence="13" type="ORF">SAMN05444417_0114</name>
</gene>
<dbReference type="Gene3D" id="1.10.150.130">
    <property type="match status" value="1"/>
</dbReference>
<keyword evidence="8 9" id="KW-0131">Cell cycle</keyword>
<feature type="compositionally biased region" description="Basic and acidic residues" evidence="10">
    <location>
        <begin position="341"/>
        <end position="351"/>
    </location>
</feature>
<evidence type="ECO:0000256" key="8">
    <source>
        <dbReference type="ARBA" id="ARBA00023306"/>
    </source>
</evidence>
<proteinExistence type="inferred from homology"/>
<accession>A0A1M5ZZV4</accession>
<sequence length="377" mass="40845">MPAASHCNTCCWSAPRDERRPGERDGPGNKRGRAPVVTAPSRDSDWIATFLEAQAAEAGAARNTLLAYGRDLRAVAEWLARHGSGFGAATRDQIEGYLVACEAEGLARSTRARRLSAIRQLTRFAFEEGWRDDDPAIRLTGPGKDRRLPKTLSEEEVERLLAAARDGRDAPRDTCLMELLYATGLRVTELVSLPVAAARGDPRMLHVRGKGGRERLVPLSSPARSALADWLAVRDAREETARRAGGAPSRFLFPSGGASGHLTRHRFHGLVKEIAIRAGLSPARVSPHTLRHVFATHLLAHGADLRAIQTMLGHADVSTTEIYTHVLDERLGDLVAAHHPLARDPGTDRPRAPAPDPDPAPRPRPGPARGAGRDPGR</sequence>
<evidence type="ECO:0000256" key="9">
    <source>
        <dbReference type="HAMAP-Rule" id="MF_01808"/>
    </source>
</evidence>
<keyword evidence="14" id="KW-1185">Reference proteome</keyword>
<feature type="active site" evidence="9">
    <location>
        <position position="288"/>
    </location>
</feature>
<dbReference type="OrthoDB" id="9801717at2"/>
<keyword evidence="6 9" id="KW-0238">DNA-binding</keyword>
<feature type="active site" evidence="9">
    <location>
        <position position="314"/>
    </location>
</feature>
<feature type="compositionally biased region" description="Pro residues" evidence="10">
    <location>
        <begin position="352"/>
        <end position="366"/>
    </location>
</feature>
<evidence type="ECO:0000256" key="10">
    <source>
        <dbReference type="SAM" id="MobiDB-lite"/>
    </source>
</evidence>
<feature type="region of interest" description="Disordered" evidence="10">
    <location>
        <begin position="340"/>
        <end position="377"/>
    </location>
</feature>
<evidence type="ECO:0000313" key="14">
    <source>
        <dbReference type="Proteomes" id="UP000184292"/>
    </source>
</evidence>
<evidence type="ECO:0000256" key="6">
    <source>
        <dbReference type="ARBA" id="ARBA00023125"/>
    </source>
</evidence>
<feature type="active site" evidence="9">
    <location>
        <position position="186"/>
    </location>
</feature>
<comment type="subunit">
    <text evidence="9">Forms a cyclic heterotetrameric complex composed of two molecules of XerC and two molecules of XerD.</text>
</comment>
<evidence type="ECO:0000256" key="4">
    <source>
        <dbReference type="ARBA" id="ARBA00022829"/>
    </source>
</evidence>
<feature type="active site" description="O-(3'-phospho-DNA)-tyrosine intermediate" evidence="9">
    <location>
        <position position="323"/>
    </location>
</feature>
<dbReference type="PROSITE" id="PS51900">
    <property type="entry name" value="CB"/>
    <property type="match status" value="1"/>
</dbReference>
<dbReference type="SUPFAM" id="SSF56349">
    <property type="entry name" value="DNA breaking-rejoining enzymes"/>
    <property type="match status" value="1"/>
</dbReference>
<dbReference type="Pfam" id="PF02899">
    <property type="entry name" value="Phage_int_SAM_1"/>
    <property type="match status" value="1"/>
</dbReference>
<name>A0A1M5ZZV4_9RHOB</name>